<name>A0ABQ9UZL8_SAGOE</name>
<feature type="compositionally biased region" description="Basic and acidic residues" evidence="1">
    <location>
        <begin position="36"/>
        <end position="45"/>
    </location>
</feature>
<keyword evidence="3" id="KW-1185">Reference proteome</keyword>
<evidence type="ECO:0000313" key="3">
    <source>
        <dbReference type="Proteomes" id="UP001266305"/>
    </source>
</evidence>
<dbReference type="EMBL" id="JASSZA010000009">
    <property type="protein sequence ID" value="KAK2102558.1"/>
    <property type="molecule type" value="Genomic_DNA"/>
</dbReference>
<sequence>MGETDVNVAKFLNRYSHGAWGVPSESRGPSVGEGLGQRELREENQAKLSSGAPVQAPESQAGQGGLPALHLAPEARATPGPKPVLLVPTSALFLWHHCEQGQSLGAVRKLGECRESGLYPRSCPGWLESDLTAGVWPLTVATPPTDMVWL</sequence>
<evidence type="ECO:0000313" key="2">
    <source>
        <dbReference type="EMBL" id="KAK2102558.1"/>
    </source>
</evidence>
<feature type="region of interest" description="Disordered" evidence="1">
    <location>
        <begin position="18"/>
        <end position="82"/>
    </location>
</feature>
<protein>
    <submittedName>
        <fullName evidence="2">Uncharacterized protein</fullName>
    </submittedName>
</protein>
<comment type="caution">
    <text evidence="2">The sequence shown here is derived from an EMBL/GenBank/DDBJ whole genome shotgun (WGS) entry which is preliminary data.</text>
</comment>
<dbReference type="Proteomes" id="UP001266305">
    <property type="component" value="Unassembled WGS sequence"/>
</dbReference>
<evidence type="ECO:0000256" key="1">
    <source>
        <dbReference type="SAM" id="MobiDB-lite"/>
    </source>
</evidence>
<reference evidence="2 3" key="1">
    <citation type="submission" date="2023-05" db="EMBL/GenBank/DDBJ databases">
        <title>B98-5 Cell Line De Novo Hybrid Assembly: An Optical Mapping Approach.</title>
        <authorList>
            <person name="Kananen K."/>
            <person name="Auerbach J.A."/>
            <person name="Kautto E."/>
            <person name="Blachly J.S."/>
        </authorList>
    </citation>
    <scope>NUCLEOTIDE SEQUENCE [LARGE SCALE GENOMIC DNA]</scope>
    <source>
        <strain evidence="2">B95-8</strain>
        <tissue evidence="2">Cell line</tissue>
    </source>
</reference>
<accession>A0ABQ9UZL8</accession>
<organism evidence="2 3">
    <name type="scientific">Saguinus oedipus</name>
    <name type="common">Cotton-top tamarin</name>
    <name type="synonym">Oedipomidas oedipus</name>
    <dbReference type="NCBI Taxonomy" id="9490"/>
    <lineage>
        <taxon>Eukaryota</taxon>
        <taxon>Metazoa</taxon>
        <taxon>Chordata</taxon>
        <taxon>Craniata</taxon>
        <taxon>Vertebrata</taxon>
        <taxon>Euteleostomi</taxon>
        <taxon>Mammalia</taxon>
        <taxon>Eutheria</taxon>
        <taxon>Euarchontoglires</taxon>
        <taxon>Primates</taxon>
        <taxon>Haplorrhini</taxon>
        <taxon>Platyrrhini</taxon>
        <taxon>Cebidae</taxon>
        <taxon>Callitrichinae</taxon>
        <taxon>Saguinus</taxon>
    </lineage>
</organism>
<proteinExistence type="predicted"/>
<gene>
    <name evidence="2" type="ORF">P7K49_020225</name>
</gene>